<sequence>MCFGLDLSQYHVQPPGLRLASRRPVLRRRRYSCAFTPFKSYLFVSGPPLVSGYFSRQVRKEDGALSGEQQASSTYDQVETLCFEELRASVDAEEWAAVLPALSHLWYLMITPHIPLSPDVIPLIRFRLTFFGSISTVNPPWPHLLASQDRVQKLVCTKFVCRGSEWPRTCQLPVLRSVKGCPGDLASWAFDRSSLDAMWFLGGRLQPMDVAKITACTSRLRSLRISAPDFVSFARANPGAISTLCHLVLDEDVTWSDFTLISDEKGLGGSSLATACSLIENNERYFRRLESIFLVCGTTATDRSHRRLLSRDDAVCFLKFMSPHFSSPALRIFRFSATDGYASCIGWDEDVLHYSSRSRVPAFLAYYNELFP</sequence>
<dbReference type="AlphaFoldDB" id="A0AAD7EK72"/>
<reference evidence="1" key="1">
    <citation type="submission" date="2023-03" db="EMBL/GenBank/DDBJ databases">
        <title>Massive genome expansion in bonnet fungi (Mycena s.s.) driven by repeated elements and novel gene families across ecological guilds.</title>
        <authorList>
            <consortium name="Lawrence Berkeley National Laboratory"/>
            <person name="Harder C.B."/>
            <person name="Miyauchi S."/>
            <person name="Viragh M."/>
            <person name="Kuo A."/>
            <person name="Thoen E."/>
            <person name="Andreopoulos B."/>
            <person name="Lu D."/>
            <person name="Skrede I."/>
            <person name="Drula E."/>
            <person name="Henrissat B."/>
            <person name="Morin E."/>
            <person name="Kohler A."/>
            <person name="Barry K."/>
            <person name="LaButti K."/>
            <person name="Morin E."/>
            <person name="Salamov A."/>
            <person name="Lipzen A."/>
            <person name="Mereny Z."/>
            <person name="Hegedus B."/>
            <person name="Baldrian P."/>
            <person name="Stursova M."/>
            <person name="Weitz H."/>
            <person name="Taylor A."/>
            <person name="Grigoriev I.V."/>
            <person name="Nagy L.G."/>
            <person name="Martin F."/>
            <person name="Kauserud H."/>
        </authorList>
    </citation>
    <scope>NUCLEOTIDE SEQUENCE</scope>
    <source>
        <strain evidence="1">CBHHK002</strain>
    </source>
</reference>
<comment type="caution">
    <text evidence="1">The sequence shown here is derived from an EMBL/GenBank/DDBJ whole genome shotgun (WGS) entry which is preliminary data.</text>
</comment>
<evidence type="ECO:0000313" key="1">
    <source>
        <dbReference type="EMBL" id="KAJ7333474.1"/>
    </source>
</evidence>
<dbReference type="EMBL" id="JARIHO010000034">
    <property type="protein sequence ID" value="KAJ7333474.1"/>
    <property type="molecule type" value="Genomic_DNA"/>
</dbReference>
<name>A0AAD7EK72_9AGAR</name>
<evidence type="ECO:0000313" key="2">
    <source>
        <dbReference type="Proteomes" id="UP001218218"/>
    </source>
</evidence>
<accession>A0AAD7EK72</accession>
<keyword evidence="2" id="KW-1185">Reference proteome</keyword>
<gene>
    <name evidence="1" type="ORF">DFH08DRAFT_814588</name>
</gene>
<dbReference type="Proteomes" id="UP001218218">
    <property type="component" value="Unassembled WGS sequence"/>
</dbReference>
<protein>
    <submittedName>
        <fullName evidence="1">Uncharacterized protein</fullName>
    </submittedName>
</protein>
<organism evidence="1 2">
    <name type="scientific">Mycena albidolilacea</name>
    <dbReference type="NCBI Taxonomy" id="1033008"/>
    <lineage>
        <taxon>Eukaryota</taxon>
        <taxon>Fungi</taxon>
        <taxon>Dikarya</taxon>
        <taxon>Basidiomycota</taxon>
        <taxon>Agaricomycotina</taxon>
        <taxon>Agaricomycetes</taxon>
        <taxon>Agaricomycetidae</taxon>
        <taxon>Agaricales</taxon>
        <taxon>Marasmiineae</taxon>
        <taxon>Mycenaceae</taxon>
        <taxon>Mycena</taxon>
    </lineage>
</organism>
<proteinExistence type="predicted"/>